<gene>
    <name evidence="2" type="ORF">KR50_34260</name>
</gene>
<accession>A0A0C2VGC4</accession>
<dbReference type="RefSeq" id="WP_041061238.1">
    <property type="nucleotide sequence ID" value="NZ_JXRR01000022.1"/>
</dbReference>
<organism evidence="2 3">
    <name type="scientific">Jeotgalibacillus campisalis</name>
    <dbReference type="NCBI Taxonomy" id="220754"/>
    <lineage>
        <taxon>Bacteria</taxon>
        <taxon>Bacillati</taxon>
        <taxon>Bacillota</taxon>
        <taxon>Bacilli</taxon>
        <taxon>Bacillales</taxon>
        <taxon>Caryophanaceae</taxon>
        <taxon>Jeotgalibacillus</taxon>
    </lineage>
</organism>
<dbReference type="AlphaFoldDB" id="A0A0C2VGC4"/>
<dbReference type="EMBL" id="JXRR01000022">
    <property type="protein sequence ID" value="KIL43023.1"/>
    <property type="molecule type" value="Genomic_DNA"/>
</dbReference>
<evidence type="ECO:0000313" key="3">
    <source>
        <dbReference type="Proteomes" id="UP000031972"/>
    </source>
</evidence>
<proteinExistence type="predicted"/>
<protein>
    <submittedName>
        <fullName evidence="2">Uncharacterized protein</fullName>
    </submittedName>
</protein>
<dbReference type="Proteomes" id="UP000031972">
    <property type="component" value="Unassembled WGS sequence"/>
</dbReference>
<dbReference type="PATRIC" id="fig|220754.4.peg.3441"/>
<evidence type="ECO:0000313" key="2">
    <source>
        <dbReference type="EMBL" id="KIL43023.1"/>
    </source>
</evidence>
<feature type="chain" id="PRO_5038468407" evidence="1">
    <location>
        <begin position="21"/>
        <end position="60"/>
    </location>
</feature>
<comment type="caution">
    <text evidence="2">The sequence shown here is derived from an EMBL/GenBank/DDBJ whole genome shotgun (WGS) entry which is preliminary data.</text>
</comment>
<evidence type="ECO:0000256" key="1">
    <source>
        <dbReference type="SAM" id="SignalP"/>
    </source>
</evidence>
<feature type="signal peptide" evidence="1">
    <location>
        <begin position="1"/>
        <end position="20"/>
    </location>
</feature>
<keyword evidence="1" id="KW-0732">Signal</keyword>
<reference evidence="2 3" key="1">
    <citation type="submission" date="2015-01" db="EMBL/GenBank/DDBJ databases">
        <title>Jeotgalibacillus campisalis genome sequencing.</title>
        <authorList>
            <person name="Goh K.M."/>
            <person name="Chan K.-G."/>
            <person name="Yaakop A.S."/>
            <person name="Ee R."/>
            <person name="Gan H.M."/>
            <person name="Chan C.S."/>
        </authorList>
    </citation>
    <scope>NUCLEOTIDE SEQUENCE [LARGE SCALE GENOMIC DNA]</scope>
    <source>
        <strain evidence="2 3">SF-57</strain>
    </source>
</reference>
<keyword evidence="3" id="KW-1185">Reference proteome</keyword>
<name>A0A0C2VGC4_9BACL</name>
<sequence length="60" mass="6558">MKKVYKPVLTVSFTAAILFAGIASVPAVNEELVEKFRVHVEKGEAPDSGKVIYPPDKRVS</sequence>